<dbReference type="EMBL" id="AYYC01000630">
    <property type="protein sequence ID" value="ETK04621.1"/>
    <property type="molecule type" value="Genomic_DNA"/>
</dbReference>
<evidence type="ECO:0000313" key="2">
    <source>
        <dbReference type="Proteomes" id="UP000018872"/>
    </source>
</evidence>
<proteinExistence type="predicted"/>
<reference evidence="1 2" key="1">
    <citation type="submission" date="2013-11" db="EMBL/GenBank/DDBJ databases">
        <title>Single cell genomics of uncultured Tannerella BU063 (oral taxon 286).</title>
        <authorList>
            <person name="Beall C.J."/>
            <person name="Campbell A.G."/>
            <person name="Griffen A.L."/>
            <person name="Podar M."/>
            <person name="Leys E.J."/>
        </authorList>
    </citation>
    <scope>NUCLEOTIDE SEQUENCE [LARGE SCALE GENOMIC DNA]</scope>
    <source>
        <strain evidence="1">Cell 5</strain>
    </source>
</reference>
<accession>W2CDR1</accession>
<sequence>MLVLAFAKEAKAEGKGDDLAGEKIDTMSPAYIQQRRPIHPGLRPPLSKEIYNILLLYLVCFFPDVRKMLPSLYLYNPPYNLISHLRDNRVAGRS</sequence>
<organism evidence="1 2">
    <name type="scientific">Tannerella sp. oral taxon BU063 isolate Cell 5</name>
    <dbReference type="NCBI Taxonomy" id="1410950"/>
    <lineage>
        <taxon>Bacteria</taxon>
        <taxon>Pseudomonadati</taxon>
        <taxon>Bacteroidota</taxon>
        <taxon>Bacteroidia</taxon>
        <taxon>Bacteroidales</taxon>
        <taxon>Tannerellaceae</taxon>
        <taxon>Tannerella</taxon>
    </lineage>
</organism>
<dbReference type="AlphaFoldDB" id="W2CDR1"/>
<dbReference type="Proteomes" id="UP000018872">
    <property type="component" value="Unassembled WGS sequence"/>
</dbReference>
<comment type="caution">
    <text evidence="1">The sequence shown here is derived from an EMBL/GenBank/DDBJ whole genome shotgun (WGS) entry which is preliminary data.</text>
</comment>
<name>W2CDR1_9BACT</name>
<protein>
    <submittedName>
        <fullName evidence="1">Uncharacterized protein</fullName>
    </submittedName>
</protein>
<gene>
    <name evidence="1" type="ORF">T229_07965</name>
</gene>
<evidence type="ECO:0000313" key="1">
    <source>
        <dbReference type="EMBL" id="ETK04621.1"/>
    </source>
</evidence>